<organism evidence="1 2">
    <name type="scientific">Jeotgalicoccus saudimassiliensis</name>
    <dbReference type="NCBI Taxonomy" id="1461582"/>
    <lineage>
        <taxon>Bacteria</taxon>
        <taxon>Bacillati</taxon>
        <taxon>Bacillota</taxon>
        <taxon>Bacilli</taxon>
        <taxon>Bacillales</taxon>
        <taxon>Staphylococcaceae</taxon>
        <taxon>Jeotgalicoccus</taxon>
    </lineage>
</organism>
<proteinExistence type="predicted"/>
<dbReference type="AlphaFoldDB" id="A0A078M155"/>
<dbReference type="RefSeq" id="WP_035808622.1">
    <property type="nucleotide sequence ID" value="NZ_CCSE01000001.1"/>
</dbReference>
<dbReference type="STRING" id="1461582.BN1048_00763"/>
<dbReference type="EMBL" id="CCSE01000001">
    <property type="protein sequence ID" value="CDZ99999.1"/>
    <property type="molecule type" value="Genomic_DNA"/>
</dbReference>
<keyword evidence="1" id="KW-0808">Transferase</keyword>
<evidence type="ECO:0000313" key="2">
    <source>
        <dbReference type="Proteomes" id="UP000044136"/>
    </source>
</evidence>
<dbReference type="Pfam" id="PF04816">
    <property type="entry name" value="TrmK"/>
    <property type="match status" value="1"/>
</dbReference>
<dbReference type="GO" id="GO:0160105">
    <property type="term" value="F:tRNA (adenine(22)-N1)-methyltransferase activity"/>
    <property type="evidence" value="ECO:0007669"/>
    <property type="project" value="InterPro"/>
</dbReference>
<reference evidence="1 2" key="1">
    <citation type="submission" date="2014-07" db="EMBL/GenBank/DDBJ databases">
        <authorList>
            <person name="Urmite Genomes Urmite Genomes"/>
        </authorList>
    </citation>
    <scope>NUCLEOTIDE SEQUENCE [LARGE SCALE GENOMIC DNA]</scope>
    <source>
        <strain evidence="1 2">13MG44_air</strain>
    </source>
</reference>
<keyword evidence="2" id="KW-1185">Reference proteome</keyword>
<evidence type="ECO:0000313" key="1">
    <source>
        <dbReference type="EMBL" id="CDZ99999.1"/>
    </source>
</evidence>
<dbReference type="PIRSF" id="PIRSF018637">
    <property type="entry name" value="TrmK"/>
    <property type="match status" value="1"/>
</dbReference>
<protein>
    <submittedName>
        <fullName evidence="1">tRNA (Adenine(22)-N(1))-methyltransferase</fullName>
    </submittedName>
</protein>
<keyword evidence="1" id="KW-0489">Methyltransferase</keyword>
<dbReference type="Gene3D" id="1.10.287.1890">
    <property type="match status" value="1"/>
</dbReference>
<dbReference type="HOGENOM" id="CLU_071037_0_0_9"/>
<dbReference type="GO" id="GO:0032259">
    <property type="term" value="P:methylation"/>
    <property type="evidence" value="ECO:0007669"/>
    <property type="project" value="UniProtKB-KW"/>
</dbReference>
<dbReference type="eggNOG" id="COG2384">
    <property type="taxonomic scope" value="Bacteria"/>
</dbReference>
<dbReference type="Proteomes" id="UP000044136">
    <property type="component" value="Unassembled WGS sequence"/>
</dbReference>
<dbReference type="PANTHER" id="PTHR38451:SF1">
    <property type="entry name" value="TRNA (ADENINE(22)-N(1))-METHYLTRANSFERASE"/>
    <property type="match status" value="1"/>
</dbReference>
<sequence length="230" mass="26147">MLNQRLKAVSDYITGDALVDIGSDHAYLPIYAVENNIIKKAICGEIVRGPYESSVKNVQQHKLSELIKIRLGDGLSVLRSMDDVDTITICGMGGPLIAEIIEEGMQFVHGKPRFITQANTYPYPIRKIMAQHNYKITDELQLKDGPYFYDILVFDYSEDPVEYSEAELRFGPVNIDKREPVFIGQLEREKSHIEKILNGINDREKNIDKVTRLESNLKYVDEVLGNVKGK</sequence>
<name>A0A078M155_9STAP</name>
<dbReference type="InterPro" id="IPR006901">
    <property type="entry name" value="TrmK"/>
</dbReference>
<dbReference type="PANTHER" id="PTHR38451">
    <property type="entry name" value="TRNA (ADENINE(22)-N(1))-METHYLTRANSFERASE"/>
    <property type="match status" value="1"/>
</dbReference>
<accession>A0A078M155</accession>
<dbReference type="Gene3D" id="3.40.50.150">
    <property type="entry name" value="Vaccinia Virus protein VP39"/>
    <property type="match status" value="1"/>
</dbReference>
<dbReference type="SUPFAM" id="SSF53335">
    <property type="entry name" value="S-adenosyl-L-methionine-dependent methyltransferases"/>
    <property type="match status" value="1"/>
</dbReference>
<gene>
    <name evidence="1" type="primary">trmK</name>
    <name evidence="1" type="ORF">BN1048_00763</name>
</gene>
<dbReference type="OrthoDB" id="5881184at2"/>
<dbReference type="InterPro" id="IPR029063">
    <property type="entry name" value="SAM-dependent_MTases_sf"/>
</dbReference>